<dbReference type="AlphaFoldDB" id="A0A7M7MZE0"/>
<dbReference type="FunFam" id="2.40.50.140:FF:000167">
    <property type="entry name" value="Minichromosome maintenance 10 replication initiation factor"/>
    <property type="match status" value="1"/>
</dbReference>
<dbReference type="Pfam" id="PF09332">
    <property type="entry name" value="Mcm10"/>
    <property type="match status" value="1"/>
</dbReference>
<dbReference type="Gene3D" id="3.30.160.60">
    <property type="entry name" value="Classic Zinc Finger"/>
    <property type="match status" value="1"/>
</dbReference>
<dbReference type="InterPro" id="IPR015411">
    <property type="entry name" value="Rep_factor_Mcm10_C"/>
</dbReference>
<organism evidence="15 16">
    <name type="scientific">Strongylocentrotus purpuratus</name>
    <name type="common">Purple sea urchin</name>
    <dbReference type="NCBI Taxonomy" id="7668"/>
    <lineage>
        <taxon>Eukaryota</taxon>
        <taxon>Metazoa</taxon>
        <taxon>Echinodermata</taxon>
        <taxon>Eleutherozoa</taxon>
        <taxon>Echinozoa</taxon>
        <taxon>Echinoidea</taxon>
        <taxon>Euechinoidea</taxon>
        <taxon>Echinacea</taxon>
        <taxon>Camarodonta</taxon>
        <taxon>Echinidea</taxon>
        <taxon>Strongylocentrotidae</taxon>
        <taxon>Strongylocentrotus</taxon>
    </lineage>
</organism>
<dbReference type="GO" id="GO:0006974">
    <property type="term" value="P:DNA damage response"/>
    <property type="evidence" value="ECO:0007669"/>
    <property type="project" value="UniProtKB-KW"/>
</dbReference>
<comment type="subcellular location">
    <subcellularLocation>
        <location evidence="1">Nucleus</location>
    </subcellularLocation>
</comment>
<keyword evidence="7 12" id="KW-0863">Zinc-finger</keyword>
<dbReference type="InterPro" id="IPR040184">
    <property type="entry name" value="Mcm10"/>
</dbReference>
<evidence type="ECO:0000256" key="10">
    <source>
        <dbReference type="ARBA" id="ARBA00023125"/>
    </source>
</evidence>
<feature type="region of interest" description="Disordered" evidence="13">
    <location>
        <begin position="248"/>
        <end position="316"/>
    </location>
</feature>
<feature type="domain" description="C2H2-type" evidence="14">
    <location>
        <begin position="200"/>
        <end position="227"/>
    </location>
</feature>
<dbReference type="Pfam" id="PF22379">
    <property type="entry name" value="OB_MCM10"/>
    <property type="match status" value="1"/>
</dbReference>
<feature type="compositionally biased region" description="Basic and acidic residues" evidence="13">
    <location>
        <begin position="67"/>
        <end position="84"/>
    </location>
</feature>
<dbReference type="OrthoDB" id="273123at2759"/>
<dbReference type="PROSITE" id="PS50157">
    <property type="entry name" value="ZINC_FINGER_C2H2_2"/>
    <property type="match status" value="2"/>
</dbReference>
<feature type="compositionally biased region" description="Low complexity" evidence="13">
    <location>
        <begin position="664"/>
        <end position="674"/>
    </location>
</feature>
<feature type="region of interest" description="Disordered" evidence="13">
    <location>
        <begin position="651"/>
        <end position="674"/>
    </location>
</feature>
<keyword evidence="9" id="KW-0175">Coiled coil</keyword>
<evidence type="ECO:0000313" key="16">
    <source>
        <dbReference type="Proteomes" id="UP000007110"/>
    </source>
</evidence>
<dbReference type="PROSITE" id="PS00028">
    <property type="entry name" value="ZINC_FINGER_C2H2_1"/>
    <property type="match status" value="2"/>
</dbReference>
<dbReference type="CTD" id="55388"/>
<dbReference type="OMA" id="YKMPCKA"/>
<evidence type="ECO:0000256" key="2">
    <source>
        <dbReference type="ARBA" id="ARBA00009679"/>
    </source>
</evidence>
<keyword evidence="5" id="KW-0479">Metal-binding</keyword>
<protein>
    <recommendedName>
        <fullName evidence="3">Protein MCM10 homolog</fullName>
    </recommendedName>
</protein>
<evidence type="ECO:0000256" key="8">
    <source>
        <dbReference type="ARBA" id="ARBA00022833"/>
    </source>
</evidence>
<dbReference type="SMART" id="SM00355">
    <property type="entry name" value="ZnF_C2H2"/>
    <property type="match status" value="2"/>
</dbReference>
<accession>A0A7M7MZE0</accession>
<dbReference type="GO" id="GO:0003697">
    <property type="term" value="F:single-stranded DNA binding"/>
    <property type="evidence" value="ECO:0000318"/>
    <property type="project" value="GO_Central"/>
</dbReference>
<dbReference type="GO" id="GO:0043596">
    <property type="term" value="C:nuclear replication fork"/>
    <property type="evidence" value="ECO:0000318"/>
    <property type="project" value="GO_Central"/>
</dbReference>
<evidence type="ECO:0000256" key="4">
    <source>
        <dbReference type="ARBA" id="ARBA00022705"/>
    </source>
</evidence>
<dbReference type="Gene3D" id="2.40.50.140">
    <property type="entry name" value="Nucleic acid-binding proteins"/>
    <property type="match status" value="1"/>
</dbReference>
<evidence type="ECO:0000256" key="11">
    <source>
        <dbReference type="ARBA" id="ARBA00023242"/>
    </source>
</evidence>
<feature type="compositionally biased region" description="Basic and acidic residues" evidence="13">
    <location>
        <begin position="755"/>
        <end position="776"/>
    </location>
</feature>
<dbReference type="GO" id="GO:0003688">
    <property type="term" value="F:DNA replication origin binding"/>
    <property type="evidence" value="ECO:0000318"/>
    <property type="project" value="GO_Central"/>
</dbReference>
<dbReference type="Pfam" id="PF09329">
    <property type="entry name" value="zf-primase"/>
    <property type="match status" value="1"/>
</dbReference>
<reference evidence="16" key="1">
    <citation type="submission" date="2015-02" db="EMBL/GenBank/DDBJ databases">
        <title>Genome sequencing for Strongylocentrotus purpuratus.</title>
        <authorList>
            <person name="Murali S."/>
            <person name="Liu Y."/>
            <person name="Vee V."/>
            <person name="English A."/>
            <person name="Wang M."/>
            <person name="Skinner E."/>
            <person name="Han Y."/>
            <person name="Muzny D.M."/>
            <person name="Worley K.C."/>
            <person name="Gibbs R.A."/>
        </authorList>
    </citation>
    <scope>NUCLEOTIDE SEQUENCE</scope>
</reference>
<evidence type="ECO:0000259" key="14">
    <source>
        <dbReference type="PROSITE" id="PS50157"/>
    </source>
</evidence>
<dbReference type="InParanoid" id="A0A7M7MZE0"/>
<dbReference type="InterPro" id="IPR015408">
    <property type="entry name" value="Znf_Mcm10/DnaG"/>
</dbReference>
<keyword evidence="10" id="KW-0238">DNA-binding</keyword>
<feature type="domain" description="C2H2-type" evidence="14">
    <location>
        <begin position="227"/>
        <end position="249"/>
    </location>
</feature>
<evidence type="ECO:0000313" key="15">
    <source>
        <dbReference type="EnsemblMetazoa" id="XP_030827971"/>
    </source>
</evidence>
<evidence type="ECO:0000256" key="12">
    <source>
        <dbReference type="PROSITE-ProRule" id="PRU00042"/>
    </source>
</evidence>
<evidence type="ECO:0000256" key="13">
    <source>
        <dbReference type="SAM" id="MobiDB-lite"/>
    </source>
</evidence>
<dbReference type="InterPro" id="IPR036236">
    <property type="entry name" value="Znf_C2H2_sf"/>
</dbReference>
<proteinExistence type="inferred from homology"/>
<dbReference type="InterPro" id="IPR056791">
    <property type="entry name" value="Znf_Mcm10_C"/>
</dbReference>
<feature type="region of interest" description="Disordered" evidence="13">
    <location>
        <begin position="1"/>
        <end position="197"/>
    </location>
</feature>
<dbReference type="SUPFAM" id="SSF57667">
    <property type="entry name" value="beta-beta-alpha zinc fingers"/>
    <property type="match status" value="1"/>
</dbReference>
<dbReference type="GO" id="GO:0006270">
    <property type="term" value="P:DNA replication initiation"/>
    <property type="evidence" value="ECO:0000318"/>
    <property type="project" value="GO_Central"/>
</dbReference>
<evidence type="ECO:0000256" key="5">
    <source>
        <dbReference type="ARBA" id="ARBA00022723"/>
    </source>
</evidence>
<keyword evidence="16" id="KW-1185">Reference proteome</keyword>
<dbReference type="RefSeq" id="XP_030827971.1">
    <property type="nucleotide sequence ID" value="XM_030972111.1"/>
</dbReference>
<dbReference type="InterPro" id="IPR013087">
    <property type="entry name" value="Znf_C2H2_type"/>
</dbReference>
<dbReference type="GeneID" id="577033"/>
<keyword evidence="8" id="KW-0862">Zinc</keyword>
<dbReference type="FunFam" id="3.30.160.60:FF:000065">
    <property type="entry name" value="B-cell CLL/lymphoma 6, member B"/>
    <property type="match status" value="1"/>
</dbReference>
<keyword evidence="11" id="KW-0539">Nucleus</keyword>
<feature type="compositionally biased region" description="Basic and acidic residues" evidence="13">
    <location>
        <begin position="159"/>
        <end position="176"/>
    </location>
</feature>
<feature type="compositionally biased region" description="Polar residues" evidence="13">
    <location>
        <begin position="265"/>
        <end position="281"/>
    </location>
</feature>
<keyword evidence="4" id="KW-0235">DNA replication</keyword>
<evidence type="ECO:0000256" key="3">
    <source>
        <dbReference type="ARBA" id="ARBA00017770"/>
    </source>
</evidence>
<dbReference type="FunCoup" id="A0A7M7MZE0">
    <property type="interactions" value="1373"/>
</dbReference>
<dbReference type="PANTHER" id="PTHR13454">
    <property type="entry name" value="PROTEIN MCM10 HOMOLOG"/>
    <property type="match status" value="1"/>
</dbReference>
<evidence type="ECO:0000256" key="7">
    <source>
        <dbReference type="ARBA" id="ARBA00022771"/>
    </source>
</evidence>
<dbReference type="SMART" id="SM01280">
    <property type="entry name" value="Mcm10"/>
    <property type="match status" value="1"/>
</dbReference>
<comment type="similarity">
    <text evidence="2">Belongs to the MCM10 family.</text>
</comment>
<dbReference type="InterPro" id="IPR012340">
    <property type="entry name" value="NA-bd_OB-fold"/>
</dbReference>
<reference evidence="15" key="2">
    <citation type="submission" date="2021-01" db="UniProtKB">
        <authorList>
            <consortium name="EnsemblMetazoa"/>
        </authorList>
    </citation>
    <scope>IDENTIFICATION</scope>
</reference>
<evidence type="ECO:0000256" key="1">
    <source>
        <dbReference type="ARBA" id="ARBA00004123"/>
    </source>
</evidence>
<name>A0A7M7MZE0_STRPU</name>
<dbReference type="Proteomes" id="UP000007110">
    <property type="component" value="Unassembled WGS sequence"/>
</dbReference>
<feature type="compositionally biased region" description="Acidic residues" evidence="13">
    <location>
        <begin position="1"/>
        <end position="22"/>
    </location>
</feature>
<dbReference type="KEGG" id="spu:577033"/>
<dbReference type="PANTHER" id="PTHR13454:SF11">
    <property type="entry name" value="PROTEIN MCM10 HOMOLOG"/>
    <property type="match status" value="1"/>
</dbReference>
<evidence type="ECO:0000256" key="9">
    <source>
        <dbReference type="ARBA" id="ARBA00023054"/>
    </source>
</evidence>
<sequence>MADDDYADDLDALTSLLDDEDDKNPYDSGEPFSVRSQHSQKVSQAVKKHVTSQDKKKRSVGSSQSSDEEKSKQELIDELQKLREQMGQMQGGTPPTPQSSRPKENFSDSLFADQTPKQKQKKGSSAHAKKDAHSTNGDDIIDDDELTGLFDDEFEDEVQEKKDDPKATPHKAESLFKKSNVRHAHTPQITTAPPKKVSPYKCNLCDQTFNNKQAMTVHEFKHKVSRYSCEVCAKSFTSKLQLETHLRTHKPSGIQPKSSSPPEPNSQAGRSSVGTSETVRNSGGAMSRGSVGDRGSQKSMPHLGSGSKRKPMKEEEACETEYFSRIRIINPLVSSATMKERMKERKMIRMSILNHYSKTGALEGDWVTMGVLIRKIMRTDAKGKAFSIWTLNDLSSMDENVTLFLFGKIHEEHWKTVEGSVIGLLNACTMEKRENSNYKDSDNVQLRVDNPQKILLMGKSKDFGRCKSMKNDGQPCSQIINTSDCQYCAYHVQAEYKKAGSKRTDLSSSYSGITPKSFMKKIKKDNVFYGGQSMSMPSMCVVGGGVKSQSKISSFKSSKLDLKSLGVKGADSVMEEAKTSVLTLLAKGQKEEDMLVKVSGATKEFTNLLKAPSPGAQNLVRHMVKVEKTKKNVSTISADNLLKQHKQEMASKKAARAHTLGKPSSSSSTLTESTRFNAATPPINAAPMLGRGWSEEGDIDLGASPVRATPPRGNKRSGASTLIAKQRALEVIHKKGGIAKEDPNAVGIRKRMDQRKKEAVKRRVEENWRKDEHDAAAEADSSTGSRAAKKRKTFLGQDVKMSKDEMDKILNAKSSHAGLLAEYEAELMERYFKEMEKKEGIENKLDSVRELKRKVVSCKECSFTWFFPSDLCKKEGHSLHWHEAKQRFFNCKDCNSRTIAFDRLPTRACRSCGSTSYERTSMLKERKGPKIGGETLLVRGTEERYL</sequence>
<keyword evidence="6" id="KW-0227">DNA damage</keyword>
<evidence type="ECO:0000256" key="6">
    <source>
        <dbReference type="ARBA" id="ARBA00022763"/>
    </source>
</evidence>
<dbReference type="Pfam" id="PF12874">
    <property type="entry name" value="zf-met"/>
    <property type="match status" value="1"/>
</dbReference>
<feature type="compositionally biased region" description="Polar residues" evidence="13">
    <location>
        <begin position="34"/>
        <end position="43"/>
    </location>
</feature>
<dbReference type="Pfam" id="PF24863">
    <property type="entry name" value="zf-CCCH_Mcm10"/>
    <property type="match status" value="1"/>
</dbReference>
<feature type="region of interest" description="Disordered" evidence="13">
    <location>
        <begin position="750"/>
        <end position="791"/>
    </location>
</feature>
<dbReference type="EnsemblMetazoa" id="XM_030972111">
    <property type="protein sequence ID" value="XP_030827971"/>
    <property type="gene ID" value="LOC577033"/>
</dbReference>
<dbReference type="InterPro" id="IPR055065">
    <property type="entry name" value="OB_MCM10"/>
</dbReference>
<feature type="compositionally biased region" description="Basic residues" evidence="13">
    <location>
        <begin position="46"/>
        <end position="59"/>
    </location>
</feature>
<dbReference type="GO" id="GO:0008270">
    <property type="term" value="F:zinc ion binding"/>
    <property type="evidence" value="ECO:0007669"/>
    <property type="project" value="UniProtKB-KW"/>
</dbReference>
<feature type="compositionally biased region" description="Acidic residues" evidence="13">
    <location>
        <begin position="139"/>
        <end position="158"/>
    </location>
</feature>